<keyword evidence="5" id="KW-1185">Reference proteome</keyword>
<accession>A0ABS7SNK9</accession>
<evidence type="ECO:0000313" key="5">
    <source>
        <dbReference type="Proteomes" id="UP000809349"/>
    </source>
</evidence>
<feature type="signal peptide" evidence="3">
    <location>
        <begin position="1"/>
        <end position="21"/>
    </location>
</feature>
<dbReference type="PANTHER" id="PTHR11596:SF5">
    <property type="entry name" value="ALKALINE PHOSPHATASE"/>
    <property type="match status" value="1"/>
</dbReference>
<dbReference type="Pfam" id="PF00245">
    <property type="entry name" value="Alk_phosphatase"/>
    <property type="match status" value="1"/>
</dbReference>
<dbReference type="PRINTS" id="PR00113">
    <property type="entry name" value="ALKPHPHTASE"/>
</dbReference>
<dbReference type="PROSITE" id="PS51257">
    <property type="entry name" value="PROKAR_LIPOPROTEIN"/>
    <property type="match status" value="1"/>
</dbReference>
<dbReference type="EMBL" id="JAFBIL020000004">
    <property type="protein sequence ID" value="MBZ2207775.1"/>
    <property type="molecule type" value="Genomic_DNA"/>
</dbReference>
<dbReference type="CDD" id="cd16012">
    <property type="entry name" value="ALP"/>
    <property type="match status" value="1"/>
</dbReference>
<dbReference type="RefSeq" id="WP_223468264.1">
    <property type="nucleotide sequence ID" value="NZ_JAFBIL020000004.1"/>
</dbReference>
<dbReference type="EC" id="3.1.3.1" evidence="4"/>
<organism evidence="4 5">
    <name type="scientific">Massilia soli</name>
    <dbReference type="NCBI Taxonomy" id="2792854"/>
    <lineage>
        <taxon>Bacteria</taxon>
        <taxon>Pseudomonadati</taxon>
        <taxon>Pseudomonadota</taxon>
        <taxon>Betaproteobacteria</taxon>
        <taxon>Burkholderiales</taxon>
        <taxon>Oxalobacteraceae</taxon>
        <taxon>Telluria group</taxon>
        <taxon>Massilia</taxon>
    </lineage>
</organism>
<evidence type="ECO:0000256" key="1">
    <source>
        <dbReference type="ARBA" id="ARBA00022553"/>
    </source>
</evidence>
<evidence type="ECO:0000313" key="4">
    <source>
        <dbReference type="EMBL" id="MBZ2207775.1"/>
    </source>
</evidence>
<dbReference type="Gene3D" id="3.40.720.10">
    <property type="entry name" value="Alkaline Phosphatase, subunit A"/>
    <property type="match status" value="1"/>
</dbReference>
<comment type="caution">
    <text evidence="4">The sequence shown here is derived from an EMBL/GenBank/DDBJ whole genome shotgun (WGS) entry which is preliminary data.</text>
</comment>
<keyword evidence="1" id="KW-0597">Phosphoprotein</keyword>
<sequence>MRLHLVAAAALLAGLAGCATAPPPQSAGAQPKNIIFFLGDGLGINTLTAARIYAVGEDGQLTLDTLPESAFVKTYSNDAQVTDSAASMTAYMTGVKANNGVISMGAVTLAELAKQRGMSAGLVTTTRVTDATPAATYAHVPRRELEGEIAASLVPGGAGYNAALGAAGLDLVLGGGVDAFVKRGDGRNLLAELRARGYRTPMNTAEMKALDERPGQPVIGLFAPSDMSFDALRDPAREPSLTEMTSKAIGVLSKNPNGFFLMVEGGLIDLALHATNAKRALQETVAFDQALKAAITQMQAIDPGLKNTLIVATADHDHTLLLNGYAKRTGPTTATEPGVLGLIKQLPDGKLRRDLDGAPVTIIGFGTGENRVQGGRATQAALTDAIVSADDYHQEAVVRMAPGNETHGGTDVYLGAIGAGAERFHGTIDNTHVFKVIKAAAGW</sequence>
<evidence type="ECO:0000256" key="3">
    <source>
        <dbReference type="SAM" id="SignalP"/>
    </source>
</evidence>
<dbReference type="InterPro" id="IPR017850">
    <property type="entry name" value="Alkaline_phosphatase_core_sf"/>
</dbReference>
<proteinExistence type="inferred from homology"/>
<name>A0ABS7SNK9_9BURK</name>
<keyword evidence="4" id="KW-0378">Hydrolase</keyword>
<dbReference type="Proteomes" id="UP000809349">
    <property type="component" value="Unassembled WGS sequence"/>
</dbReference>
<dbReference type="SUPFAM" id="SSF53649">
    <property type="entry name" value="Alkaline phosphatase-like"/>
    <property type="match status" value="1"/>
</dbReference>
<dbReference type="SMART" id="SM00098">
    <property type="entry name" value="alkPPc"/>
    <property type="match status" value="1"/>
</dbReference>
<comment type="similarity">
    <text evidence="2">Belongs to the alkaline phosphatase family.</text>
</comment>
<dbReference type="InterPro" id="IPR001952">
    <property type="entry name" value="Alkaline_phosphatase"/>
</dbReference>
<feature type="chain" id="PRO_5047409508" evidence="3">
    <location>
        <begin position="22"/>
        <end position="443"/>
    </location>
</feature>
<protein>
    <submittedName>
        <fullName evidence="4">Alkaline phosphatase</fullName>
        <ecNumber evidence="4">3.1.3.1</ecNumber>
    </submittedName>
</protein>
<dbReference type="PANTHER" id="PTHR11596">
    <property type="entry name" value="ALKALINE PHOSPHATASE"/>
    <property type="match status" value="1"/>
</dbReference>
<keyword evidence="3" id="KW-0732">Signal</keyword>
<reference evidence="4 5" key="1">
    <citation type="submission" date="2021-08" db="EMBL/GenBank/DDBJ databases">
        <title>Massilia sp. R798.</title>
        <authorList>
            <person name="Baek J.H."/>
            <person name="Jung H.S."/>
            <person name="Kim K.R."/>
            <person name="Jeon C.O."/>
        </authorList>
    </citation>
    <scope>NUCLEOTIDE SEQUENCE [LARGE SCALE GENOMIC DNA]</scope>
    <source>
        <strain evidence="4 5">R798</strain>
    </source>
</reference>
<dbReference type="GO" id="GO:0004035">
    <property type="term" value="F:alkaline phosphatase activity"/>
    <property type="evidence" value="ECO:0007669"/>
    <property type="project" value="UniProtKB-EC"/>
</dbReference>
<gene>
    <name evidence="4" type="ORF">I4X03_010940</name>
</gene>
<evidence type="ECO:0000256" key="2">
    <source>
        <dbReference type="RuleBase" id="RU003946"/>
    </source>
</evidence>